<dbReference type="Proteomes" id="UP000886501">
    <property type="component" value="Unassembled WGS sequence"/>
</dbReference>
<sequence length="590" mass="67664">MSKRVLSRASSSASSHSSIEHVRKRRREGEGNQPTLWFNPNYTASAEDAARVDADPPLQKFLEAASVGLKTVEGTEAVVHWMRMADLRIVDNRALSQASKRAREVDIPLIVLFVISPQDYVAHDRGPRRIDFVLRNLKSIKRSLKELNIPLYVTTHTPRRNLPTGVIDLLKQWNAKELYANIEYEVDELRRDIRILELAKQEGIRCTFIHDKLVVEPGTLFTQQGKPFAVFSPFHRRWIEALNRNLHWIAEASVPTPNDYEIHSHSSYADLFNQEVPDEVEGFECEDREKMKVIWPEGHGAAKEMLDRFLHTKSRGSQLGPANPLEEGAESSAKASRALTYKDKRDQADRDTTSRLSPYLSAGVISCREVVRATMELLKIKRVESSRDTSIGTWVQELAWRDFYTHIMCAWPRVSMGRPYQEKFAGVKWEVNEEHFNAWKEGRTGVPIVDAGMRQMNTMGWMHNRARMITAMYLTKDLMLDWRLGERYFSKMLIDSDLASNNGGWQWSSGTGTDPQPYFRIFNPYNQSEKADPTGNYIREFVPELGGLRGPDVHKPSPKTAQKLGYPLLLIEHGKARDRALRRYKNPGME</sequence>
<evidence type="ECO:0000313" key="1">
    <source>
        <dbReference type="EMBL" id="KAF9653387.1"/>
    </source>
</evidence>
<proteinExistence type="predicted"/>
<reference evidence="1" key="2">
    <citation type="journal article" date="2020" name="Nat. Commun.">
        <title>Large-scale genome sequencing of mycorrhizal fungi provides insights into the early evolution of symbiotic traits.</title>
        <authorList>
            <person name="Miyauchi S."/>
            <person name="Kiss E."/>
            <person name="Kuo A."/>
            <person name="Drula E."/>
            <person name="Kohler A."/>
            <person name="Sanchez-Garcia M."/>
            <person name="Morin E."/>
            <person name="Andreopoulos B."/>
            <person name="Barry K.W."/>
            <person name="Bonito G."/>
            <person name="Buee M."/>
            <person name="Carver A."/>
            <person name="Chen C."/>
            <person name="Cichocki N."/>
            <person name="Clum A."/>
            <person name="Culley D."/>
            <person name="Crous P.W."/>
            <person name="Fauchery L."/>
            <person name="Girlanda M."/>
            <person name="Hayes R.D."/>
            <person name="Keri Z."/>
            <person name="LaButti K."/>
            <person name="Lipzen A."/>
            <person name="Lombard V."/>
            <person name="Magnuson J."/>
            <person name="Maillard F."/>
            <person name="Murat C."/>
            <person name="Nolan M."/>
            <person name="Ohm R.A."/>
            <person name="Pangilinan J."/>
            <person name="Pereira M.F."/>
            <person name="Perotto S."/>
            <person name="Peter M."/>
            <person name="Pfister S."/>
            <person name="Riley R."/>
            <person name="Sitrit Y."/>
            <person name="Stielow J.B."/>
            <person name="Szollosi G."/>
            <person name="Zifcakova L."/>
            <person name="Stursova M."/>
            <person name="Spatafora J.W."/>
            <person name="Tedersoo L."/>
            <person name="Vaario L.M."/>
            <person name="Yamada A."/>
            <person name="Yan M."/>
            <person name="Wang P."/>
            <person name="Xu J."/>
            <person name="Bruns T."/>
            <person name="Baldrian P."/>
            <person name="Vilgalys R."/>
            <person name="Dunand C."/>
            <person name="Henrissat B."/>
            <person name="Grigoriev I.V."/>
            <person name="Hibbett D."/>
            <person name="Nagy L.G."/>
            <person name="Martin F.M."/>
        </authorList>
    </citation>
    <scope>NUCLEOTIDE SEQUENCE</scope>
    <source>
        <strain evidence="1">P2</strain>
    </source>
</reference>
<comment type="caution">
    <text evidence="1">The sequence shown here is derived from an EMBL/GenBank/DDBJ whole genome shotgun (WGS) entry which is preliminary data.</text>
</comment>
<accession>A0ACB6ZUR4</accession>
<name>A0ACB6ZUR4_THEGA</name>
<gene>
    <name evidence="1" type="ORF">BDM02DRAFT_3087670</name>
</gene>
<organism evidence="1 2">
    <name type="scientific">Thelephora ganbajun</name>
    <name type="common">Ganba fungus</name>
    <dbReference type="NCBI Taxonomy" id="370292"/>
    <lineage>
        <taxon>Eukaryota</taxon>
        <taxon>Fungi</taxon>
        <taxon>Dikarya</taxon>
        <taxon>Basidiomycota</taxon>
        <taxon>Agaricomycotina</taxon>
        <taxon>Agaricomycetes</taxon>
        <taxon>Thelephorales</taxon>
        <taxon>Thelephoraceae</taxon>
        <taxon>Thelephora</taxon>
    </lineage>
</organism>
<protein>
    <submittedName>
        <fullName evidence="1">Uncharacterized protein</fullName>
    </submittedName>
</protein>
<reference evidence="1" key="1">
    <citation type="submission" date="2019-10" db="EMBL/GenBank/DDBJ databases">
        <authorList>
            <consortium name="DOE Joint Genome Institute"/>
            <person name="Kuo A."/>
            <person name="Miyauchi S."/>
            <person name="Kiss E."/>
            <person name="Drula E."/>
            <person name="Kohler A."/>
            <person name="Sanchez-Garcia M."/>
            <person name="Andreopoulos B."/>
            <person name="Barry K.W."/>
            <person name="Bonito G."/>
            <person name="Buee M."/>
            <person name="Carver A."/>
            <person name="Chen C."/>
            <person name="Cichocki N."/>
            <person name="Clum A."/>
            <person name="Culley D."/>
            <person name="Crous P.W."/>
            <person name="Fauchery L."/>
            <person name="Girlanda M."/>
            <person name="Hayes R."/>
            <person name="Keri Z."/>
            <person name="Labutti K."/>
            <person name="Lipzen A."/>
            <person name="Lombard V."/>
            <person name="Magnuson J."/>
            <person name="Maillard F."/>
            <person name="Morin E."/>
            <person name="Murat C."/>
            <person name="Nolan M."/>
            <person name="Ohm R."/>
            <person name="Pangilinan J."/>
            <person name="Pereira M."/>
            <person name="Perotto S."/>
            <person name="Peter M."/>
            <person name="Riley R."/>
            <person name="Sitrit Y."/>
            <person name="Stielow B."/>
            <person name="Szollosi G."/>
            <person name="Zifcakova L."/>
            <person name="Stursova M."/>
            <person name="Spatafora J.W."/>
            <person name="Tedersoo L."/>
            <person name="Vaario L.-M."/>
            <person name="Yamada A."/>
            <person name="Yan M."/>
            <person name="Wang P."/>
            <person name="Xu J."/>
            <person name="Bruns T."/>
            <person name="Baldrian P."/>
            <person name="Vilgalys R."/>
            <person name="Henrissat B."/>
            <person name="Grigoriev I.V."/>
            <person name="Hibbett D."/>
            <person name="Nagy L.G."/>
            <person name="Martin F.M."/>
        </authorList>
    </citation>
    <scope>NUCLEOTIDE SEQUENCE</scope>
    <source>
        <strain evidence="1">P2</strain>
    </source>
</reference>
<dbReference type="EMBL" id="MU117964">
    <property type="protein sequence ID" value="KAF9653387.1"/>
    <property type="molecule type" value="Genomic_DNA"/>
</dbReference>
<evidence type="ECO:0000313" key="2">
    <source>
        <dbReference type="Proteomes" id="UP000886501"/>
    </source>
</evidence>
<keyword evidence="2" id="KW-1185">Reference proteome</keyword>